<dbReference type="GO" id="GO:0052621">
    <property type="term" value="F:diguanylate cyclase activity"/>
    <property type="evidence" value="ECO:0007669"/>
    <property type="project" value="TreeGrafter"/>
</dbReference>
<feature type="transmembrane region" description="Helical" evidence="1">
    <location>
        <begin position="342"/>
        <end position="364"/>
    </location>
</feature>
<feature type="transmembrane region" description="Helical" evidence="1">
    <location>
        <begin position="198"/>
        <end position="218"/>
    </location>
</feature>
<keyword evidence="1" id="KW-0472">Membrane</keyword>
<accession>A0A1J5RGR0</accession>
<reference evidence="3" key="1">
    <citation type="submission" date="2016-10" db="EMBL/GenBank/DDBJ databases">
        <title>Sequence of Gallionella enrichment culture.</title>
        <authorList>
            <person name="Poehlein A."/>
            <person name="Muehling M."/>
            <person name="Daniel R."/>
        </authorList>
    </citation>
    <scope>NUCLEOTIDE SEQUENCE</scope>
</reference>
<comment type="caution">
    <text evidence="3">The sequence shown here is derived from an EMBL/GenBank/DDBJ whole genome shotgun (WGS) entry which is preliminary data.</text>
</comment>
<dbReference type="Pfam" id="PF07695">
    <property type="entry name" value="7TMR-DISM_7TM"/>
    <property type="match status" value="1"/>
</dbReference>
<dbReference type="InterPro" id="IPR029787">
    <property type="entry name" value="Nucleotide_cyclase"/>
</dbReference>
<dbReference type="GO" id="GO:1902201">
    <property type="term" value="P:negative regulation of bacterial-type flagellum-dependent cell motility"/>
    <property type="evidence" value="ECO:0007669"/>
    <property type="project" value="TreeGrafter"/>
</dbReference>
<dbReference type="InterPro" id="IPR011623">
    <property type="entry name" value="7TMR_DISM_rcpt_extracell_dom1"/>
</dbReference>
<dbReference type="AlphaFoldDB" id="A0A1J5RGR0"/>
<evidence type="ECO:0000256" key="1">
    <source>
        <dbReference type="SAM" id="Phobius"/>
    </source>
</evidence>
<feature type="transmembrane region" description="Helical" evidence="1">
    <location>
        <begin position="165"/>
        <end position="186"/>
    </location>
</feature>
<dbReference type="CDD" id="cd01949">
    <property type="entry name" value="GGDEF"/>
    <property type="match status" value="1"/>
</dbReference>
<evidence type="ECO:0000259" key="2">
    <source>
        <dbReference type="PROSITE" id="PS50887"/>
    </source>
</evidence>
<dbReference type="EC" id="3.1.4.52" evidence="3"/>
<dbReference type="InterPro" id="IPR050469">
    <property type="entry name" value="Diguanylate_Cyclase"/>
</dbReference>
<proteinExistence type="predicted"/>
<keyword evidence="3" id="KW-0378">Hydrolase</keyword>
<organism evidence="3">
    <name type="scientific">mine drainage metagenome</name>
    <dbReference type="NCBI Taxonomy" id="410659"/>
    <lineage>
        <taxon>unclassified sequences</taxon>
        <taxon>metagenomes</taxon>
        <taxon>ecological metagenomes</taxon>
    </lineage>
</organism>
<dbReference type="NCBIfam" id="TIGR00254">
    <property type="entry name" value="GGDEF"/>
    <property type="match status" value="1"/>
</dbReference>
<dbReference type="GO" id="GO:0043709">
    <property type="term" value="P:cell adhesion involved in single-species biofilm formation"/>
    <property type="evidence" value="ECO:0007669"/>
    <property type="project" value="TreeGrafter"/>
</dbReference>
<protein>
    <submittedName>
        <fullName evidence="3">Cyclic di-GMP phosphodiesterase Gmr</fullName>
        <ecNumber evidence="3">3.1.4.52</ecNumber>
    </submittedName>
</protein>
<dbReference type="EMBL" id="MLJW01000170">
    <property type="protein sequence ID" value="OIQ95286.1"/>
    <property type="molecule type" value="Genomic_DNA"/>
</dbReference>
<keyword evidence="1" id="KW-0812">Transmembrane</keyword>
<feature type="transmembrane region" description="Helical" evidence="1">
    <location>
        <begin position="286"/>
        <end position="303"/>
    </location>
</feature>
<dbReference type="GO" id="GO:0071111">
    <property type="term" value="F:cyclic-guanylate-specific phosphodiesterase activity"/>
    <property type="evidence" value="ECO:0007669"/>
    <property type="project" value="UniProtKB-EC"/>
</dbReference>
<dbReference type="PANTHER" id="PTHR45138:SF9">
    <property type="entry name" value="DIGUANYLATE CYCLASE DGCM-RELATED"/>
    <property type="match status" value="1"/>
</dbReference>
<dbReference type="SUPFAM" id="SSF55073">
    <property type="entry name" value="Nucleotide cyclase"/>
    <property type="match status" value="1"/>
</dbReference>
<dbReference type="Gene3D" id="3.30.70.270">
    <property type="match status" value="1"/>
</dbReference>
<dbReference type="Pfam" id="PF00990">
    <property type="entry name" value="GGDEF"/>
    <property type="match status" value="1"/>
</dbReference>
<dbReference type="GO" id="GO:0005886">
    <property type="term" value="C:plasma membrane"/>
    <property type="evidence" value="ECO:0007669"/>
    <property type="project" value="TreeGrafter"/>
</dbReference>
<gene>
    <name evidence="3" type="primary">gmr_125</name>
    <name evidence="3" type="ORF">GALL_227650</name>
</gene>
<sequence length="534" mass="59908">MCRHKKQNIRAGFSFLIRHLAICAGFFLFLISTCHANPAQIAGQWYEVNHPSVAINALPLTGGDFLFNGQLHVAQSGEYVIDFKNTSTFSSFKHTILNSRQGVIAHLEGGISSTVVNPFALRHGRVLHLDAGNYTLQTLLKTPYLIAQPAPYIDGREQYQQAIKLGNVIALLCMGVLAGLMAYYIVLGLIRRQMVHGMYALFILGNLLLQGTSLLVFSDTFGMHWFYLSAMPILFSNIAYIFFVKGLLNIERENHPDMYRLIQYALGILVVFALWGLFSPNWMMQMARYGVGVFLCLGLVCSIDLSRKKNMTARYYLIAILTFFILGGLTITAQHFAGYTFYIEHLGLIAVTIEALLLSFVLSYQFSELFKEKELALAALDASETQARTDKLTGLPNRIALERAIHALPESGSITMLDLDHLKYYNDTYGHAYGDQLLREFSFVLREKLGSLATLHRLGGDEFAITCPTGNEVAIRAELDKAMAYLQAHGFEYAGASAGTAFIYEHPANYSMVMHLADTRMYENKRLHKKERPQ</sequence>
<keyword evidence="1" id="KW-1133">Transmembrane helix</keyword>
<feature type="transmembrane region" description="Helical" evidence="1">
    <location>
        <begin position="315"/>
        <end position="336"/>
    </location>
</feature>
<feature type="transmembrane region" description="Helical" evidence="1">
    <location>
        <begin position="224"/>
        <end position="249"/>
    </location>
</feature>
<dbReference type="SMART" id="SM00267">
    <property type="entry name" value="GGDEF"/>
    <property type="match status" value="1"/>
</dbReference>
<name>A0A1J5RGR0_9ZZZZ</name>
<dbReference type="InterPro" id="IPR000160">
    <property type="entry name" value="GGDEF_dom"/>
</dbReference>
<dbReference type="InterPro" id="IPR043128">
    <property type="entry name" value="Rev_trsase/Diguanyl_cyclase"/>
</dbReference>
<feature type="domain" description="GGDEF" evidence="2">
    <location>
        <begin position="410"/>
        <end position="534"/>
    </location>
</feature>
<evidence type="ECO:0000313" key="3">
    <source>
        <dbReference type="EMBL" id="OIQ95286.1"/>
    </source>
</evidence>
<dbReference type="PANTHER" id="PTHR45138">
    <property type="entry name" value="REGULATORY COMPONENTS OF SENSORY TRANSDUCTION SYSTEM"/>
    <property type="match status" value="1"/>
</dbReference>
<feature type="transmembrane region" description="Helical" evidence="1">
    <location>
        <begin position="261"/>
        <end position="280"/>
    </location>
</feature>
<dbReference type="PROSITE" id="PS50887">
    <property type="entry name" value="GGDEF"/>
    <property type="match status" value="1"/>
</dbReference>